<keyword evidence="2" id="KW-0456">Lyase</keyword>
<evidence type="ECO:0000256" key="2">
    <source>
        <dbReference type="ARBA" id="ARBA00023239"/>
    </source>
</evidence>
<dbReference type="PANTHER" id="PTHR33542:SF5">
    <property type="entry name" value="FERROCHELATASE CHE1"/>
    <property type="match status" value="1"/>
</dbReference>
<dbReference type="Pfam" id="PF01903">
    <property type="entry name" value="CbiX"/>
    <property type="match status" value="2"/>
</dbReference>
<dbReference type="PANTHER" id="PTHR33542">
    <property type="entry name" value="SIROHYDROCHLORIN FERROCHELATASE, CHLOROPLASTIC"/>
    <property type="match status" value="1"/>
</dbReference>
<evidence type="ECO:0000256" key="3">
    <source>
        <dbReference type="SAM" id="MobiDB-lite"/>
    </source>
</evidence>
<dbReference type="SUPFAM" id="SSF53800">
    <property type="entry name" value="Chelatase"/>
    <property type="match status" value="1"/>
</dbReference>
<name>A0AAU8DTZ5_9ACTN</name>
<evidence type="ECO:0000256" key="1">
    <source>
        <dbReference type="ARBA" id="ARBA00022723"/>
    </source>
</evidence>
<protein>
    <submittedName>
        <fullName evidence="4">CbiX/SirB N-terminal domain-containing protein</fullName>
    </submittedName>
</protein>
<sequence length="268" mass="27050">MTAGVSRVDARAPAGAQPGGAELDGRFRLGRTRGPLPVLIGCSHGTADPEGRAAIRALLQQVRLAAATLGCAEIDVVESFVDVQHPQIGEVVASVLHTAAAGAVVVPLLLSGGFHVHVDIAAAVGGTGMRAVASRPLGPDPRLVQILLERIKEAGVDEARAVVIAAAGSSDPRAGRDVEAVAAALAQQRSGPVSVGYGAMAPPTVDEAVDAAGPLAAAASYLLAPGHFHGRVRAAGAAVVTRPLAPHPLLAEIVLDRYAAAVLRGRRS</sequence>
<reference evidence="4" key="1">
    <citation type="submission" date="2024-05" db="EMBL/GenBank/DDBJ databases">
        <authorList>
            <person name="Cai S.Y."/>
            <person name="Jin L.M."/>
            <person name="Li H.R."/>
        </authorList>
    </citation>
    <scope>NUCLEOTIDE SEQUENCE</scope>
    <source>
        <strain evidence="4">A5-74</strain>
    </source>
</reference>
<dbReference type="RefSeq" id="WP_353650539.1">
    <property type="nucleotide sequence ID" value="NZ_CP159218.1"/>
</dbReference>
<feature type="region of interest" description="Disordered" evidence="3">
    <location>
        <begin position="1"/>
        <end position="26"/>
    </location>
</feature>
<dbReference type="CDD" id="cd03416">
    <property type="entry name" value="CbiX_SirB_N"/>
    <property type="match status" value="1"/>
</dbReference>
<dbReference type="EMBL" id="CP159218">
    <property type="protein sequence ID" value="XCG64928.1"/>
    <property type="molecule type" value="Genomic_DNA"/>
</dbReference>
<accession>A0AAU8DTZ5</accession>
<dbReference type="Gene3D" id="3.40.50.1400">
    <property type="match status" value="2"/>
</dbReference>
<gene>
    <name evidence="4" type="ORF">ABLG96_06370</name>
</gene>
<evidence type="ECO:0000313" key="4">
    <source>
        <dbReference type="EMBL" id="XCG64928.1"/>
    </source>
</evidence>
<dbReference type="AlphaFoldDB" id="A0AAU8DTZ5"/>
<feature type="compositionally biased region" description="Low complexity" evidence="3">
    <location>
        <begin position="11"/>
        <end position="21"/>
    </location>
</feature>
<organism evidence="4">
    <name type="scientific">Nakamurella sp. A5-74</name>
    <dbReference type="NCBI Taxonomy" id="3158264"/>
    <lineage>
        <taxon>Bacteria</taxon>
        <taxon>Bacillati</taxon>
        <taxon>Actinomycetota</taxon>
        <taxon>Actinomycetes</taxon>
        <taxon>Nakamurellales</taxon>
        <taxon>Nakamurellaceae</taxon>
        <taxon>Nakamurella</taxon>
    </lineage>
</organism>
<dbReference type="InterPro" id="IPR002762">
    <property type="entry name" value="CbiX-like"/>
</dbReference>
<dbReference type="GO" id="GO:0046872">
    <property type="term" value="F:metal ion binding"/>
    <property type="evidence" value="ECO:0007669"/>
    <property type="project" value="UniProtKB-KW"/>
</dbReference>
<dbReference type="InterPro" id="IPR050963">
    <property type="entry name" value="Sirohydro_Cobaltochel/CbiX"/>
</dbReference>
<keyword evidence="1" id="KW-0479">Metal-binding</keyword>
<proteinExistence type="predicted"/>
<dbReference type="GO" id="GO:0016829">
    <property type="term" value="F:lyase activity"/>
    <property type="evidence" value="ECO:0007669"/>
    <property type="project" value="UniProtKB-KW"/>
</dbReference>